<evidence type="ECO:0000313" key="1">
    <source>
        <dbReference type="EMBL" id="PNE43445.1"/>
    </source>
</evidence>
<dbReference type="AlphaFoldDB" id="A0A2N8PQY0"/>
<dbReference type="Proteomes" id="UP000236047">
    <property type="component" value="Unassembled WGS sequence"/>
</dbReference>
<comment type="caution">
    <text evidence="1">The sequence shown here is derived from an EMBL/GenBank/DDBJ whole genome shotgun (WGS) entry which is preliminary data.</text>
</comment>
<gene>
    <name evidence="1" type="ORF">AOB60_00490</name>
</gene>
<sequence length="94" mass="9878">MHTFEVVGPPVRLGMEEQDTSHRDGITIVDVVYGDAGAVPQPQPGIENIVSLVTGLALAGRSDIVVPYREVRGPSGSVIGCRALARPCLQQAGE</sequence>
<name>A0A2N8PQY0_STRNR</name>
<dbReference type="EMBL" id="LJSN01000001">
    <property type="protein sequence ID" value="PNE43445.1"/>
    <property type="molecule type" value="Genomic_DNA"/>
</dbReference>
<proteinExistence type="predicted"/>
<protein>
    <submittedName>
        <fullName evidence="1">Uncharacterized protein</fullName>
    </submittedName>
</protein>
<evidence type="ECO:0000313" key="2">
    <source>
        <dbReference type="Proteomes" id="UP000236047"/>
    </source>
</evidence>
<organism evidence="1 2">
    <name type="scientific">Streptomyces noursei</name>
    <name type="common">Streptomyces albulus</name>
    <dbReference type="NCBI Taxonomy" id="1971"/>
    <lineage>
        <taxon>Bacteria</taxon>
        <taxon>Bacillati</taxon>
        <taxon>Actinomycetota</taxon>
        <taxon>Actinomycetes</taxon>
        <taxon>Kitasatosporales</taxon>
        <taxon>Streptomycetaceae</taxon>
        <taxon>Streptomyces</taxon>
    </lineage>
</organism>
<dbReference type="RefSeq" id="WP_102922351.1">
    <property type="nucleotide sequence ID" value="NZ_LJSN01000001.1"/>
</dbReference>
<keyword evidence="2" id="KW-1185">Reference proteome</keyword>
<accession>A0A2N8PQY0</accession>
<reference evidence="2" key="1">
    <citation type="submission" date="2015-09" db="EMBL/GenBank/DDBJ databases">
        <authorList>
            <person name="Graham D.E."/>
            <person name="Mahan K.M."/>
            <person name="Klingeman D.M."/>
            <person name="Fida T."/>
            <person name="Giannone R.J."/>
            <person name="Hettich R.L."/>
            <person name="Parry R.J."/>
            <person name="Spain J.C."/>
        </authorList>
    </citation>
    <scope>NUCLEOTIDE SEQUENCE [LARGE SCALE GENOMIC DNA]</scope>
    <source>
        <strain evidence="2">JCM 4701</strain>
    </source>
</reference>